<comment type="catalytic activity">
    <reaction evidence="6">
        <text>Exonucleolytic cleavage in either 5'- to 3'- or 3'- to 5'-direction to yield nucleoside 5'-phosphates.</text>
        <dbReference type="EC" id="3.1.11.6"/>
    </reaction>
</comment>
<dbReference type="GO" id="GO:0009318">
    <property type="term" value="C:exodeoxyribonuclease VII complex"/>
    <property type="evidence" value="ECO:0007669"/>
    <property type="project" value="UniProtKB-UniRule"/>
</dbReference>
<dbReference type="InterPro" id="IPR037004">
    <property type="entry name" value="Exonuc_VII_ssu_sf"/>
</dbReference>
<evidence type="ECO:0000313" key="7">
    <source>
        <dbReference type="EMBL" id="SHJ66128.1"/>
    </source>
</evidence>
<comment type="similarity">
    <text evidence="1 6">Belongs to the XseB family.</text>
</comment>
<dbReference type="PANTHER" id="PTHR34137">
    <property type="entry name" value="EXODEOXYRIBONUCLEASE 7 SMALL SUBUNIT"/>
    <property type="match status" value="1"/>
</dbReference>
<proteinExistence type="inferred from homology"/>
<keyword evidence="8" id="KW-1185">Reference proteome</keyword>
<keyword evidence="2 6" id="KW-0963">Cytoplasm</keyword>
<sequence length="72" mass="8383">MATKKQSYEECITQLEDIVSKMEKPDLTLEERMKLYEEGMKLSGVINKLLNGMESKIVILNKGEEEDFQREV</sequence>
<comment type="subunit">
    <text evidence="6">Heterooligomer composed of large and small subunits.</text>
</comment>
<dbReference type="EMBL" id="FRAD01000005">
    <property type="protein sequence ID" value="SHJ66128.1"/>
    <property type="molecule type" value="Genomic_DNA"/>
</dbReference>
<dbReference type="OrthoDB" id="1924430at2"/>
<protein>
    <recommendedName>
        <fullName evidence="6">Exodeoxyribonuclease 7 small subunit</fullName>
        <ecNumber evidence="6">3.1.11.6</ecNumber>
    </recommendedName>
    <alternativeName>
        <fullName evidence="6">Exodeoxyribonuclease VII small subunit</fullName>
        <shortName evidence="6">Exonuclease VII small subunit</shortName>
    </alternativeName>
</protein>
<dbReference type="InterPro" id="IPR003761">
    <property type="entry name" value="Exonuc_VII_S"/>
</dbReference>
<dbReference type="SUPFAM" id="SSF116842">
    <property type="entry name" value="XseB-like"/>
    <property type="match status" value="1"/>
</dbReference>
<accession>A0A1M6L4I4</accession>
<evidence type="ECO:0000256" key="5">
    <source>
        <dbReference type="ARBA" id="ARBA00022839"/>
    </source>
</evidence>
<keyword evidence="4 6" id="KW-0378">Hydrolase</keyword>
<dbReference type="RefSeq" id="WP_072902215.1">
    <property type="nucleotide sequence ID" value="NZ_FRAD01000005.1"/>
</dbReference>
<dbReference type="EC" id="3.1.11.6" evidence="6"/>
<evidence type="ECO:0000256" key="2">
    <source>
        <dbReference type="ARBA" id="ARBA00022490"/>
    </source>
</evidence>
<dbReference type="Proteomes" id="UP000183952">
    <property type="component" value="Unassembled WGS sequence"/>
</dbReference>
<evidence type="ECO:0000256" key="1">
    <source>
        <dbReference type="ARBA" id="ARBA00009998"/>
    </source>
</evidence>
<dbReference type="PIRSF" id="PIRSF006488">
    <property type="entry name" value="Exonuc_VII_S"/>
    <property type="match status" value="1"/>
</dbReference>
<evidence type="ECO:0000256" key="3">
    <source>
        <dbReference type="ARBA" id="ARBA00022722"/>
    </source>
</evidence>
<dbReference type="PANTHER" id="PTHR34137:SF1">
    <property type="entry name" value="EXODEOXYRIBONUCLEASE 7 SMALL SUBUNIT"/>
    <property type="match status" value="1"/>
</dbReference>
<evidence type="ECO:0000256" key="4">
    <source>
        <dbReference type="ARBA" id="ARBA00022801"/>
    </source>
</evidence>
<dbReference type="GO" id="GO:0005829">
    <property type="term" value="C:cytosol"/>
    <property type="evidence" value="ECO:0007669"/>
    <property type="project" value="TreeGrafter"/>
</dbReference>
<comment type="subcellular location">
    <subcellularLocation>
        <location evidence="6">Cytoplasm</location>
    </subcellularLocation>
</comment>
<dbReference type="Gene3D" id="1.10.287.1040">
    <property type="entry name" value="Exonuclease VII, small subunit"/>
    <property type="match status" value="1"/>
</dbReference>
<dbReference type="AlphaFoldDB" id="A0A1M6L4I4"/>
<dbReference type="HAMAP" id="MF_00337">
    <property type="entry name" value="Exonuc_7_S"/>
    <property type="match status" value="1"/>
</dbReference>
<dbReference type="STRING" id="1121331.SAMN02745248_00619"/>
<keyword evidence="3 6" id="KW-0540">Nuclease</keyword>
<reference evidence="7 8" key="1">
    <citation type="submission" date="2016-11" db="EMBL/GenBank/DDBJ databases">
        <authorList>
            <person name="Jaros S."/>
            <person name="Januszkiewicz K."/>
            <person name="Wedrychowicz H."/>
        </authorList>
    </citation>
    <scope>NUCLEOTIDE SEQUENCE [LARGE SCALE GENOMIC DNA]</scope>
    <source>
        <strain evidence="7 8">DSM 3090</strain>
    </source>
</reference>
<name>A0A1M6L4I4_9CLOT</name>
<dbReference type="Pfam" id="PF02609">
    <property type="entry name" value="Exonuc_VII_S"/>
    <property type="match status" value="1"/>
</dbReference>
<keyword evidence="5 6" id="KW-0269">Exonuclease</keyword>
<dbReference type="NCBIfam" id="TIGR01280">
    <property type="entry name" value="xseB"/>
    <property type="match status" value="1"/>
</dbReference>
<dbReference type="GO" id="GO:0006308">
    <property type="term" value="P:DNA catabolic process"/>
    <property type="evidence" value="ECO:0007669"/>
    <property type="project" value="UniProtKB-UniRule"/>
</dbReference>
<evidence type="ECO:0000313" key="8">
    <source>
        <dbReference type="Proteomes" id="UP000183952"/>
    </source>
</evidence>
<evidence type="ECO:0000256" key="6">
    <source>
        <dbReference type="HAMAP-Rule" id="MF_00337"/>
    </source>
</evidence>
<comment type="function">
    <text evidence="6">Bidirectionally degrades single-stranded DNA into large acid-insoluble oligonucleotides, which are then degraded further into small acid-soluble oligonucleotides.</text>
</comment>
<gene>
    <name evidence="6" type="primary">xseB</name>
    <name evidence="7" type="ORF">SAMN02745248_00619</name>
</gene>
<dbReference type="GO" id="GO:0008855">
    <property type="term" value="F:exodeoxyribonuclease VII activity"/>
    <property type="evidence" value="ECO:0007669"/>
    <property type="project" value="UniProtKB-UniRule"/>
</dbReference>
<organism evidence="7 8">
    <name type="scientific">Hathewaya proteolytica DSM 3090</name>
    <dbReference type="NCBI Taxonomy" id="1121331"/>
    <lineage>
        <taxon>Bacteria</taxon>
        <taxon>Bacillati</taxon>
        <taxon>Bacillota</taxon>
        <taxon>Clostridia</taxon>
        <taxon>Eubacteriales</taxon>
        <taxon>Clostridiaceae</taxon>
        <taxon>Hathewaya</taxon>
    </lineage>
</organism>